<keyword evidence="1" id="KW-0732">Signal</keyword>
<dbReference type="Gene3D" id="2.60.40.1190">
    <property type="match status" value="1"/>
</dbReference>
<evidence type="ECO:0000313" key="4">
    <source>
        <dbReference type="EMBL" id="HGY55177.1"/>
    </source>
</evidence>
<dbReference type="InterPro" id="IPR010502">
    <property type="entry name" value="Carb-bd_dom_fam9"/>
</dbReference>
<evidence type="ECO:0000259" key="3">
    <source>
        <dbReference type="Pfam" id="PF19313"/>
    </source>
</evidence>
<proteinExistence type="predicted"/>
<name>A0A7V4UCZ5_CALAY</name>
<dbReference type="SUPFAM" id="SSF49344">
    <property type="entry name" value="CBD9-like"/>
    <property type="match status" value="1"/>
</dbReference>
<dbReference type="GO" id="GO:0004553">
    <property type="term" value="F:hydrolase activity, hydrolyzing O-glycosyl compounds"/>
    <property type="evidence" value="ECO:0007669"/>
    <property type="project" value="InterPro"/>
</dbReference>
<evidence type="ECO:0000259" key="2">
    <source>
        <dbReference type="Pfam" id="PF06452"/>
    </source>
</evidence>
<feature type="signal peptide" evidence="1">
    <location>
        <begin position="1"/>
        <end position="19"/>
    </location>
</feature>
<dbReference type="EMBL" id="DRQG01000053">
    <property type="protein sequence ID" value="HGY55177.1"/>
    <property type="molecule type" value="Genomic_DNA"/>
</dbReference>
<feature type="domain" description="DUF5916" evidence="3">
    <location>
        <begin position="236"/>
        <end position="338"/>
    </location>
</feature>
<reference evidence="4" key="1">
    <citation type="journal article" date="2020" name="mSystems">
        <title>Genome- and Community-Level Interaction Insights into Carbon Utilization and Element Cycling Functions of Hydrothermarchaeota in Hydrothermal Sediment.</title>
        <authorList>
            <person name="Zhou Z."/>
            <person name="Liu Y."/>
            <person name="Xu W."/>
            <person name="Pan J."/>
            <person name="Luo Z.H."/>
            <person name="Li M."/>
        </authorList>
    </citation>
    <scope>NUCLEOTIDE SEQUENCE [LARGE SCALE GENOMIC DNA]</scope>
    <source>
        <strain evidence="4">HyVt-577</strain>
    </source>
</reference>
<dbReference type="Pfam" id="PF19313">
    <property type="entry name" value="DUF5916"/>
    <property type="match status" value="1"/>
</dbReference>
<comment type="caution">
    <text evidence="4">The sequence shown here is derived from an EMBL/GenBank/DDBJ whole genome shotgun (WGS) entry which is preliminary data.</text>
</comment>
<feature type="chain" id="PRO_5030910193" description="Hydrolase" evidence="1">
    <location>
        <begin position="20"/>
        <end position="716"/>
    </location>
</feature>
<dbReference type="GO" id="GO:0030246">
    <property type="term" value="F:carbohydrate binding"/>
    <property type="evidence" value="ECO:0007669"/>
    <property type="project" value="InterPro"/>
</dbReference>
<gene>
    <name evidence="4" type="ORF">ENK44_05740</name>
</gene>
<evidence type="ECO:0008006" key="5">
    <source>
        <dbReference type="Google" id="ProtNLM"/>
    </source>
</evidence>
<dbReference type="Proteomes" id="UP000885779">
    <property type="component" value="Unassembled WGS sequence"/>
</dbReference>
<dbReference type="InterPro" id="IPR045670">
    <property type="entry name" value="DUF5916"/>
</dbReference>
<accession>A0A7V4UCZ5</accession>
<sequence length="716" mass="83242">MKFKYFLLFIFLGIHIVSAQVSQPNQITALRIESKIEIDGNLDEPQWNKAIKISNFTQRELEEGKPVTEDTRVAILYDDRNLYIGVWCYDSNPDGIIARKMKRDFRWGGDDNFEIIIDTYHNHRDGYLFVTNPNGSRADALIQDNGKYSNKSWDGVWDVRARITEEGWFAEFEIPFSTLKFSQKEEQVWGINFERNIRRKREQVMWQGWSRDSELEQVSRAGILKGLRGLQSVDLLEVKPYLIGGWQNKVDAEGKTTFNAGGDINYLITPTVKLNITLNTDFAQVESDLTRINLSRFSLYYPEKREFFLESKDYFDFGMGRRIQPFYSRRIGISPDRHEIPIIAGARILGKQGKTTLGAMSIQTAAKDSIPTTNFSVLRWRQDVGDQSGIGLIGVAKLEHSRQNGVLGGDFIYSTDRLFGDKNLRLGGAYALSYTSDIENKTGEAQRIYLSMPNDFIEFDAAWERSQKDFNPEVGFLRRENYQLFYTELQFNPRPKFLPFMRQLVVKPLDINYYLNDQTGELISFESEFRPLGFSTKSGEFFEFNIQRNAENLTEPFPIHEDVTIPTGEYWFTRYEIQAHTFSGRPLFGFGEINWGEFYKGRRTRLQLFLVYRMNKYVSFSVNAKQNDIDLPEGAFITREYSGRMEYAFNPNLFGSVFGQWNSEDREVLFNFRLNWIPKPGADLYFVVNQSFDTQGGYWRGTNTAVLSKLVWRFEI</sequence>
<evidence type="ECO:0000256" key="1">
    <source>
        <dbReference type="SAM" id="SignalP"/>
    </source>
</evidence>
<feature type="domain" description="Carbohydrate-binding" evidence="2">
    <location>
        <begin position="38"/>
        <end position="201"/>
    </location>
</feature>
<organism evidence="4">
    <name type="scientific">Caldithrix abyssi</name>
    <dbReference type="NCBI Taxonomy" id="187145"/>
    <lineage>
        <taxon>Bacteria</taxon>
        <taxon>Pseudomonadati</taxon>
        <taxon>Calditrichota</taxon>
        <taxon>Calditrichia</taxon>
        <taxon>Calditrichales</taxon>
        <taxon>Calditrichaceae</taxon>
        <taxon>Caldithrix</taxon>
    </lineage>
</organism>
<dbReference type="Pfam" id="PF06452">
    <property type="entry name" value="CBM9_1"/>
    <property type="match status" value="1"/>
</dbReference>
<dbReference type="CDD" id="cd09618">
    <property type="entry name" value="CBM9_like_2"/>
    <property type="match status" value="1"/>
</dbReference>
<protein>
    <recommendedName>
        <fullName evidence="5">Hydrolase</fullName>
    </recommendedName>
</protein>
<dbReference type="GO" id="GO:0016052">
    <property type="term" value="P:carbohydrate catabolic process"/>
    <property type="evidence" value="ECO:0007669"/>
    <property type="project" value="InterPro"/>
</dbReference>
<dbReference type="AlphaFoldDB" id="A0A7V4UCZ5"/>